<comment type="caution">
    <text evidence="1">The sequence shown here is derived from an EMBL/GenBank/DDBJ whole genome shotgun (WGS) entry which is preliminary data.</text>
</comment>
<evidence type="ECO:0000313" key="1">
    <source>
        <dbReference type="EMBL" id="CAK0870700.1"/>
    </source>
</evidence>
<dbReference type="Proteomes" id="UP001189429">
    <property type="component" value="Unassembled WGS sequence"/>
</dbReference>
<name>A0ABN9VCC7_9DINO</name>
<gene>
    <name evidence="1" type="ORF">PCOR1329_LOCUS56735</name>
</gene>
<evidence type="ECO:0008006" key="3">
    <source>
        <dbReference type="Google" id="ProtNLM"/>
    </source>
</evidence>
<keyword evidence="2" id="KW-1185">Reference proteome</keyword>
<reference evidence="1" key="1">
    <citation type="submission" date="2023-10" db="EMBL/GenBank/DDBJ databases">
        <authorList>
            <person name="Chen Y."/>
            <person name="Shah S."/>
            <person name="Dougan E. K."/>
            <person name="Thang M."/>
            <person name="Chan C."/>
        </authorList>
    </citation>
    <scope>NUCLEOTIDE SEQUENCE [LARGE SCALE GENOMIC DNA]</scope>
</reference>
<dbReference type="EMBL" id="CAUYUJ010016987">
    <property type="protein sequence ID" value="CAK0870700.1"/>
    <property type="molecule type" value="Genomic_DNA"/>
</dbReference>
<sequence length="652" mass="70581">VLLAAMGQNACKQGLCQVWENGSGAPKNSAIVFIKPHAVNTAVQDLVQTTLKKRGLRILSSGRIDAETIDQKGLIDIHYGAIAARALKIKPCDLVVQPGPKADFEKLFGIKWESALAKELVFNAKDAASKLGIQPLELSEECGKTKRGVDQLKFGGGFYVAKMRGIYVVNGFYEGMRAKFTAPGTCIQYFEVEWDPASLPWEKFRGEVVGATNPKEAAAGSMRNTIFQQWKELGLSAEPDTGDNAVHASASPFEGLAEKANWLSRDVSEDPLGRALSAAGLGQGTIEKWMQDPAVFFEGKKQSLFDLLEDLDSEACVEKARDISAQQTNSAIVFIKPHAVSQAVQDLVQKQLEERGISIVHSGRIDAETIDEKGLIDTHYGAIAARAMKVLPSDLVVQAGPKADFKKLFGLSWDSALEKGLVYNARDAAVKLEKTPLQLSEACDKTKRGVDQLKFGGGFYVARLRRGHFMAKEDTFVVNGFYEGMRAKFTAPGGCIQFYQVEWDSSALPWEKFRGEVIGATNPKEAAEGSLRNTIFKQWKSLGLTKEPDTGDNAVHASAGAFEGLAERANWLAADVSRDPFGEALVRAGIPADTLAAWTGDPAVLFDGKKQSLFDLLEDLDSSTCMQKAAAIVEQQKAPGDGGESAPLEQGA</sequence>
<dbReference type="InterPro" id="IPR036850">
    <property type="entry name" value="NDK-like_dom_sf"/>
</dbReference>
<protein>
    <recommendedName>
        <fullName evidence="3">Nucleoside-diphosphate kinase</fullName>
    </recommendedName>
</protein>
<evidence type="ECO:0000313" key="2">
    <source>
        <dbReference type="Proteomes" id="UP001189429"/>
    </source>
</evidence>
<proteinExistence type="predicted"/>
<dbReference type="SUPFAM" id="SSF54919">
    <property type="entry name" value="Nucleoside diphosphate kinase, NDK"/>
    <property type="match status" value="2"/>
</dbReference>
<dbReference type="Gene3D" id="3.30.70.141">
    <property type="entry name" value="Nucleoside diphosphate kinase-like domain"/>
    <property type="match status" value="2"/>
</dbReference>
<organism evidence="1 2">
    <name type="scientific">Prorocentrum cordatum</name>
    <dbReference type="NCBI Taxonomy" id="2364126"/>
    <lineage>
        <taxon>Eukaryota</taxon>
        <taxon>Sar</taxon>
        <taxon>Alveolata</taxon>
        <taxon>Dinophyceae</taxon>
        <taxon>Prorocentrales</taxon>
        <taxon>Prorocentraceae</taxon>
        <taxon>Prorocentrum</taxon>
    </lineage>
</organism>
<feature type="non-terminal residue" evidence="1">
    <location>
        <position position="1"/>
    </location>
</feature>
<accession>A0ABN9VCC7</accession>